<dbReference type="AlphaFoldDB" id="A0AAD7N6B0"/>
<keyword evidence="1" id="KW-0175">Coiled coil</keyword>
<accession>A0AAD7N6B0</accession>
<reference evidence="3" key="1">
    <citation type="submission" date="2023-03" db="EMBL/GenBank/DDBJ databases">
        <title>Massive genome expansion in bonnet fungi (Mycena s.s.) driven by repeated elements and novel gene families across ecological guilds.</title>
        <authorList>
            <consortium name="Lawrence Berkeley National Laboratory"/>
            <person name="Harder C.B."/>
            <person name="Miyauchi S."/>
            <person name="Viragh M."/>
            <person name="Kuo A."/>
            <person name="Thoen E."/>
            <person name="Andreopoulos B."/>
            <person name="Lu D."/>
            <person name="Skrede I."/>
            <person name="Drula E."/>
            <person name="Henrissat B."/>
            <person name="Morin E."/>
            <person name="Kohler A."/>
            <person name="Barry K."/>
            <person name="LaButti K."/>
            <person name="Morin E."/>
            <person name="Salamov A."/>
            <person name="Lipzen A."/>
            <person name="Mereny Z."/>
            <person name="Hegedus B."/>
            <person name="Baldrian P."/>
            <person name="Stursova M."/>
            <person name="Weitz H."/>
            <person name="Taylor A."/>
            <person name="Grigoriev I.V."/>
            <person name="Nagy L.G."/>
            <person name="Martin F."/>
            <person name="Kauserud H."/>
        </authorList>
    </citation>
    <scope>NUCLEOTIDE SEQUENCE</scope>
    <source>
        <strain evidence="3">CBHHK188m</strain>
    </source>
</reference>
<comment type="caution">
    <text evidence="3">The sequence shown here is derived from an EMBL/GenBank/DDBJ whole genome shotgun (WGS) entry which is preliminary data.</text>
</comment>
<evidence type="ECO:0000313" key="3">
    <source>
        <dbReference type="EMBL" id="KAJ7747694.1"/>
    </source>
</evidence>
<protein>
    <submittedName>
        <fullName evidence="3">Uncharacterized protein</fullName>
    </submittedName>
</protein>
<feature type="region of interest" description="Disordered" evidence="2">
    <location>
        <begin position="98"/>
        <end position="138"/>
    </location>
</feature>
<evidence type="ECO:0000313" key="4">
    <source>
        <dbReference type="Proteomes" id="UP001215280"/>
    </source>
</evidence>
<sequence length="417" mass="46199">MLEATAQLQSELEYVQQELRKAREERDALKEKVSLLQTAEQNARHEIKRLEADAEVSEATNARLVSTRTKQVACIREANAQIDSLPQENDGLRETAQKYETRSEATAAEQASLKSQLRQRPPSGLRAESGDPISLDPYENHVDQASEADIKSGVESLNDSLDAFTMTIIDEAEELAGRHSRSRVASVVQQHNTRTKLIAALAEYSEVEDKRGFFLEANLHHGLVVELNKLFFSGDVLSRAQSSCLTTALLDDLAKHHPWTVVQRWRSLTATSGANLVSSSSKIWKDSISCSADSTVTLLAWAHCQPLETFTPLLPTIQNRLASLYDEASRISVIVRRDLLSVRMSVIAPDQEAVCSPFEPDIVNGAWPDMGVAAGDEVIGFFKFGLRRQTEKGEVSHLIKPEVTTSALLRYMADKTS</sequence>
<evidence type="ECO:0000256" key="1">
    <source>
        <dbReference type="SAM" id="Coils"/>
    </source>
</evidence>
<dbReference type="Proteomes" id="UP001215280">
    <property type="component" value="Unassembled WGS sequence"/>
</dbReference>
<evidence type="ECO:0000256" key="2">
    <source>
        <dbReference type="SAM" id="MobiDB-lite"/>
    </source>
</evidence>
<feature type="coiled-coil region" evidence="1">
    <location>
        <begin position="5"/>
        <end position="95"/>
    </location>
</feature>
<organism evidence="3 4">
    <name type="scientific">Mycena maculata</name>
    <dbReference type="NCBI Taxonomy" id="230809"/>
    <lineage>
        <taxon>Eukaryota</taxon>
        <taxon>Fungi</taxon>
        <taxon>Dikarya</taxon>
        <taxon>Basidiomycota</taxon>
        <taxon>Agaricomycotina</taxon>
        <taxon>Agaricomycetes</taxon>
        <taxon>Agaricomycetidae</taxon>
        <taxon>Agaricales</taxon>
        <taxon>Marasmiineae</taxon>
        <taxon>Mycenaceae</taxon>
        <taxon>Mycena</taxon>
    </lineage>
</organism>
<proteinExistence type="predicted"/>
<dbReference type="EMBL" id="JARJLG010000093">
    <property type="protein sequence ID" value="KAJ7747694.1"/>
    <property type="molecule type" value="Genomic_DNA"/>
</dbReference>
<name>A0AAD7N6B0_9AGAR</name>
<gene>
    <name evidence="3" type="ORF">DFH07DRAFT_962494</name>
</gene>
<keyword evidence="4" id="KW-1185">Reference proteome</keyword>